<dbReference type="Proteomes" id="UP000596049">
    <property type="component" value="Chromosome"/>
</dbReference>
<evidence type="ECO:0000313" key="2">
    <source>
        <dbReference type="Proteomes" id="UP000596049"/>
    </source>
</evidence>
<name>A0ABX7AMM5_9BACI</name>
<gene>
    <name evidence="1" type="ORF">FJQ98_15995</name>
</gene>
<evidence type="ECO:0000313" key="1">
    <source>
        <dbReference type="EMBL" id="QQP10747.1"/>
    </source>
</evidence>
<proteinExistence type="predicted"/>
<organism evidence="1 2">
    <name type="scientific">Lysinibacillus agricola</name>
    <dbReference type="NCBI Taxonomy" id="2590012"/>
    <lineage>
        <taxon>Bacteria</taxon>
        <taxon>Bacillati</taxon>
        <taxon>Bacillota</taxon>
        <taxon>Bacilli</taxon>
        <taxon>Bacillales</taxon>
        <taxon>Bacillaceae</taxon>
        <taxon>Lysinibacillus</taxon>
    </lineage>
</organism>
<keyword evidence="2" id="KW-1185">Reference proteome</keyword>
<reference evidence="1 2" key="1">
    <citation type="submission" date="2020-01" db="EMBL/GenBank/DDBJ databases">
        <authorList>
            <person name="Liu G."/>
            <person name="Liu B."/>
        </authorList>
    </citation>
    <scope>NUCLEOTIDE SEQUENCE [LARGE SCALE GENOMIC DNA]</scope>
    <source>
        <strain evidence="1 2">FJAT-51161</strain>
    </source>
</reference>
<dbReference type="RefSeq" id="WP_053595778.1">
    <property type="nucleotide sequence ID" value="NZ_CP067341.1"/>
</dbReference>
<dbReference type="EMBL" id="CP067341">
    <property type="protein sequence ID" value="QQP10747.1"/>
    <property type="molecule type" value="Genomic_DNA"/>
</dbReference>
<sequence>MVETPVEEKNAVQLTEDYRITSDQRNIILQKRYQKREGRGKNSPLIDSYDYKDVGYFGNLKSLLNGLVNYEVPLSATMTGKIEDAHLQIEKLRDEIVQHVLDKVTILQYNPKLKENVDGDAD</sequence>
<accession>A0ABX7AMM5</accession>
<protein>
    <submittedName>
        <fullName evidence="1">Uncharacterized protein</fullName>
    </submittedName>
</protein>